<dbReference type="InterPro" id="IPR050750">
    <property type="entry name" value="C5-MTase"/>
</dbReference>
<dbReference type="AlphaFoldDB" id="A0A6C0IAU4"/>
<dbReference type="InterPro" id="IPR029063">
    <property type="entry name" value="SAM-dependent_MTases_sf"/>
</dbReference>
<keyword evidence="3" id="KW-0949">S-adenosyl-L-methionine</keyword>
<dbReference type="SUPFAM" id="SSF53335">
    <property type="entry name" value="S-adenosyl-L-methionine-dependent methyltransferases"/>
    <property type="match status" value="1"/>
</dbReference>
<accession>A0A6C0IAU4</accession>
<sequence>MAKHSKEFTQDIPEIKKDRKIKFIDLFCGIGSFHYSFKKLNWECIMSCDIDNAVKETYKENYGLLPLGDINEIEPENIPDYDILCAGFPCQPFSQCGKHKGFDDKRGTLFFNIMKFVEYHKPTIIILENVQGLLNHNGGKTFERIKLDIETANYSITYKVIKCSDYGIPQMRKRLIIVGIRNDNANVKHIDKLLDFDEYKKETTLTTFLCKNFEKKTAYTIRCGGKNSPINDKHNWDGYIVDGEEYRLTKEDCLKLQGFDKDFKLCGNSKDQWKQLGNTIPTIFTELIGLNINKYLYPQ</sequence>
<dbReference type="PROSITE" id="PS00094">
    <property type="entry name" value="C5_MTASE_1"/>
    <property type="match status" value="1"/>
</dbReference>
<proteinExistence type="predicted"/>
<organism evidence="4">
    <name type="scientific">viral metagenome</name>
    <dbReference type="NCBI Taxonomy" id="1070528"/>
    <lineage>
        <taxon>unclassified sequences</taxon>
        <taxon>metagenomes</taxon>
        <taxon>organismal metagenomes</taxon>
    </lineage>
</organism>
<evidence type="ECO:0000256" key="1">
    <source>
        <dbReference type="ARBA" id="ARBA00022603"/>
    </source>
</evidence>
<dbReference type="Gene3D" id="3.40.50.150">
    <property type="entry name" value="Vaccinia Virus protein VP39"/>
    <property type="match status" value="1"/>
</dbReference>
<dbReference type="NCBIfam" id="TIGR00675">
    <property type="entry name" value="dcm"/>
    <property type="match status" value="1"/>
</dbReference>
<dbReference type="Pfam" id="PF00145">
    <property type="entry name" value="DNA_methylase"/>
    <property type="match status" value="2"/>
</dbReference>
<keyword evidence="2" id="KW-0808">Transferase</keyword>
<dbReference type="PROSITE" id="PS51679">
    <property type="entry name" value="SAM_MT_C5"/>
    <property type="match status" value="1"/>
</dbReference>
<dbReference type="EMBL" id="MN740142">
    <property type="protein sequence ID" value="QHT89525.1"/>
    <property type="molecule type" value="Genomic_DNA"/>
</dbReference>
<reference evidence="4" key="1">
    <citation type="journal article" date="2020" name="Nature">
        <title>Giant virus diversity and host interactions through global metagenomics.</title>
        <authorList>
            <person name="Schulz F."/>
            <person name="Roux S."/>
            <person name="Paez-Espino D."/>
            <person name="Jungbluth S."/>
            <person name="Walsh D.A."/>
            <person name="Denef V.J."/>
            <person name="McMahon K.D."/>
            <person name="Konstantinidis K.T."/>
            <person name="Eloe-Fadrosh E.A."/>
            <person name="Kyrpides N.C."/>
            <person name="Woyke T."/>
        </authorList>
    </citation>
    <scope>NUCLEOTIDE SEQUENCE</scope>
    <source>
        <strain evidence="4">GVMAG-M-3300023184-60</strain>
    </source>
</reference>
<dbReference type="InterPro" id="IPR018117">
    <property type="entry name" value="C5_DNA_meth_AS"/>
</dbReference>
<name>A0A6C0IAU4_9ZZZZ</name>
<dbReference type="InterPro" id="IPR001525">
    <property type="entry name" value="C5_MeTfrase"/>
</dbReference>
<evidence type="ECO:0000256" key="3">
    <source>
        <dbReference type="ARBA" id="ARBA00022691"/>
    </source>
</evidence>
<dbReference type="CDD" id="cd00315">
    <property type="entry name" value="Cyt_C5_DNA_methylase"/>
    <property type="match status" value="1"/>
</dbReference>
<protein>
    <recommendedName>
        <fullName evidence="5">DNA (cytosine-5-)-methyltransferase</fullName>
    </recommendedName>
</protein>
<dbReference type="PANTHER" id="PTHR46098">
    <property type="entry name" value="TRNA (CYTOSINE(38)-C(5))-METHYLTRANSFERASE"/>
    <property type="match status" value="1"/>
</dbReference>
<evidence type="ECO:0000313" key="4">
    <source>
        <dbReference type="EMBL" id="QHT89525.1"/>
    </source>
</evidence>
<dbReference type="PRINTS" id="PR00105">
    <property type="entry name" value="C5METTRFRASE"/>
</dbReference>
<keyword evidence="1" id="KW-0489">Methyltransferase</keyword>
<evidence type="ECO:0000256" key="2">
    <source>
        <dbReference type="ARBA" id="ARBA00022679"/>
    </source>
</evidence>
<dbReference type="GO" id="GO:0008168">
    <property type="term" value="F:methyltransferase activity"/>
    <property type="evidence" value="ECO:0007669"/>
    <property type="project" value="UniProtKB-KW"/>
</dbReference>
<evidence type="ECO:0008006" key="5">
    <source>
        <dbReference type="Google" id="ProtNLM"/>
    </source>
</evidence>
<dbReference type="PANTHER" id="PTHR46098:SF1">
    <property type="entry name" value="TRNA (CYTOSINE(38)-C(5))-METHYLTRANSFERASE"/>
    <property type="match status" value="1"/>
</dbReference>
<dbReference type="GO" id="GO:0032259">
    <property type="term" value="P:methylation"/>
    <property type="evidence" value="ECO:0007669"/>
    <property type="project" value="UniProtKB-KW"/>
</dbReference>